<proteinExistence type="predicted"/>
<name>A0ABS4JS03_9FIRM</name>
<dbReference type="InterPro" id="IPR041633">
    <property type="entry name" value="Polbeta"/>
</dbReference>
<gene>
    <name evidence="2" type="ORF">J2Z79_001706</name>
</gene>
<keyword evidence="3" id="KW-1185">Reference proteome</keyword>
<dbReference type="CDD" id="cd05403">
    <property type="entry name" value="NT_KNTase_like"/>
    <property type="match status" value="1"/>
</dbReference>
<dbReference type="SUPFAM" id="SSF81301">
    <property type="entry name" value="Nucleotidyltransferase"/>
    <property type="match status" value="1"/>
</dbReference>
<dbReference type="Pfam" id="PF18765">
    <property type="entry name" value="Polbeta"/>
    <property type="match status" value="1"/>
</dbReference>
<sequence>MEHLEGRVARLWTALAKDSRITGIWLEGSLARGDADRYSDIDLHALVRPDLAPDAVSQLMKELPRILEAAGKVVFLRPGPGNISTGMLEDGTRFDVVLETDADLQRPRGAFRILFERQEGAPEARGGLGGLRRSDALPAPNPTRVASQVTEFWRCLSLLPAVLGRGELVVATQGHALMLGIAGEILMASVGKVRQTGAKRLNVYLPADLRQALEEAIPSGATAQALAAAQLRLARLVQGAGRRCAERYSFAYPEEFEAAVLRYVEDELLRLGLDVASG</sequence>
<dbReference type="RefSeq" id="WP_209466433.1">
    <property type="nucleotide sequence ID" value="NZ_JAGGLG010000011.1"/>
</dbReference>
<dbReference type="InterPro" id="IPR043519">
    <property type="entry name" value="NT_sf"/>
</dbReference>
<dbReference type="Proteomes" id="UP001519289">
    <property type="component" value="Unassembled WGS sequence"/>
</dbReference>
<reference evidence="2 3" key="1">
    <citation type="submission" date="2021-03" db="EMBL/GenBank/DDBJ databases">
        <title>Genomic Encyclopedia of Type Strains, Phase IV (KMG-IV): sequencing the most valuable type-strain genomes for metagenomic binning, comparative biology and taxonomic classification.</title>
        <authorList>
            <person name="Goeker M."/>
        </authorList>
    </citation>
    <scope>NUCLEOTIDE SEQUENCE [LARGE SCALE GENOMIC DNA]</scope>
    <source>
        <strain evidence="2 3">DSM 27138</strain>
    </source>
</reference>
<evidence type="ECO:0000313" key="3">
    <source>
        <dbReference type="Proteomes" id="UP001519289"/>
    </source>
</evidence>
<dbReference type="Gene3D" id="3.30.460.10">
    <property type="entry name" value="Beta Polymerase, domain 2"/>
    <property type="match status" value="1"/>
</dbReference>
<dbReference type="EMBL" id="JAGGLG010000011">
    <property type="protein sequence ID" value="MBP2018305.1"/>
    <property type="molecule type" value="Genomic_DNA"/>
</dbReference>
<feature type="domain" description="Polymerase beta nucleotidyltransferase" evidence="1">
    <location>
        <begin position="14"/>
        <end position="91"/>
    </location>
</feature>
<evidence type="ECO:0000259" key="1">
    <source>
        <dbReference type="Pfam" id="PF18765"/>
    </source>
</evidence>
<accession>A0ABS4JS03</accession>
<dbReference type="Gene3D" id="1.20.120.330">
    <property type="entry name" value="Nucleotidyltransferases domain 2"/>
    <property type="match status" value="1"/>
</dbReference>
<evidence type="ECO:0000313" key="2">
    <source>
        <dbReference type="EMBL" id="MBP2018305.1"/>
    </source>
</evidence>
<comment type="caution">
    <text evidence="2">The sequence shown here is derived from an EMBL/GenBank/DDBJ whole genome shotgun (WGS) entry which is preliminary data.</text>
</comment>
<protein>
    <submittedName>
        <fullName evidence="2">Nucleotidyltransferase</fullName>
    </submittedName>
</protein>
<organism evidence="2 3">
    <name type="scientific">Symbiobacterium terraclitae</name>
    <dbReference type="NCBI Taxonomy" id="557451"/>
    <lineage>
        <taxon>Bacteria</taxon>
        <taxon>Bacillati</taxon>
        <taxon>Bacillota</taxon>
        <taxon>Clostridia</taxon>
        <taxon>Eubacteriales</taxon>
        <taxon>Symbiobacteriaceae</taxon>
        <taxon>Symbiobacterium</taxon>
    </lineage>
</organism>